<dbReference type="RefSeq" id="YP_009448489.1">
    <property type="nucleotide sequence ID" value="NC_036594.1"/>
</dbReference>
<dbReference type="SUPFAM" id="SSF109604">
    <property type="entry name" value="HD-domain/PDEase-like"/>
    <property type="match status" value="1"/>
</dbReference>
<evidence type="ECO:0000313" key="1">
    <source>
        <dbReference type="EMBL" id="SNW62187.1"/>
    </source>
</evidence>
<gene>
    <name evidence="1" type="ORF">ORPV_283</name>
</gene>
<protein>
    <submittedName>
        <fullName evidence="1">Hydrolase</fullName>
    </submittedName>
</protein>
<accession>A0A2I2L3U5</accession>
<dbReference type="KEGG" id="vg:35382054"/>
<dbReference type="Proteomes" id="UP000236316">
    <property type="component" value="Segment"/>
</dbReference>
<evidence type="ECO:0000313" key="2">
    <source>
        <dbReference type="Proteomes" id="UP000236316"/>
    </source>
</evidence>
<dbReference type="GO" id="GO:0016787">
    <property type="term" value="F:hydrolase activity"/>
    <property type="evidence" value="ECO:0007669"/>
    <property type="project" value="UniProtKB-KW"/>
</dbReference>
<reference evidence="1" key="1">
    <citation type="submission" date="2017-08" db="EMBL/GenBank/DDBJ databases">
        <authorList>
            <consortium name="Urmite Genomes"/>
        </authorList>
    </citation>
    <scope>NUCLEOTIDE SEQUENCE [LARGE SCALE GENOMIC DNA]</scope>
    <source>
        <strain evidence="1">IHUMI-LCC2</strain>
    </source>
</reference>
<name>A0A2I2L3U5_9VIRU</name>
<keyword evidence="2" id="KW-1185">Reference proteome</keyword>
<organism evidence="1">
    <name type="scientific">Orpheovirus IHUMI-LCC2</name>
    <dbReference type="NCBI Taxonomy" id="2023057"/>
    <lineage>
        <taxon>Viruses</taxon>
        <taxon>Varidnaviria</taxon>
        <taxon>Bamfordvirae</taxon>
        <taxon>Nucleocytoviricota</taxon>
        <taxon>Megaviricetes</taxon>
        <taxon>Pimascovirales</taxon>
        <taxon>Ocovirineae</taxon>
        <taxon>Orpheoviridae</taxon>
        <taxon>Alphaorpheovirus</taxon>
        <taxon>Alphaorpheovirus massiliense</taxon>
    </lineage>
</organism>
<keyword evidence="1" id="KW-0378">Hydrolase</keyword>
<proteinExistence type="predicted"/>
<dbReference type="GeneID" id="35382054"/>
<dbReference type="EMBL" id="LT906555">
    <property type="protein sequence ID" value="SNW62187.1"/>
    <property type="molecule type" value="Genomic_DNA"/>
</dbReference>
<sequence length="280" mass="32268">MSNYFDIYNNNIRDFCKQLKDCYYEVYGSNNNPEYGEIISWAANMTMEIISNTDALYHNVEHTMHVTLVGQEILRGKHIRETVSPYNWLHFIISLLCHDIGYVKGACREDDLNEGLFADGKGGMVKINMDGTDASLTPYHVSRGRWFVVDRFAGHKIINPNIIMENIELTRFPVPDDEDHKDTTNYPGLVRAADLLGQLSDIKYTNKTAALFYEFEETGENKKRGWATPGDVKRSYPTFFWNCVMKYVGPAIEHLKLTQNGKKYINSLYSQVFQAEHNLH</sequence>